<evidence type="ECO:0000256" key="1">
    <source>
        <dbReference type="SAM" id="MobiDB-lite"/>
    </source>
</evidence>
<dbReference type="RefSeq" id="WP_382398982.1">
    <property type="nucleotide sequence ID" value="NZ_JBHSWH010000001.1"/>
</dbReference>
<keyword evidence="3" id="KW-1185">Reference proteome</keyword>
<comment type="caution">
    <text evidence="2">The sequence shown here is derived from an EMBL/GenBank/DDBJ whole genome shotgun (WGS) entry which is preliminary data.</text>
</comment>
<gene>
    <name evidence="2" type="ORF">ACFQDH_04780</name>
</gene>
<feature type="region of interest" description="Disordered" evidence="1">
    <location>
        <begin position="1"/>
        <end position="20"/>
    </location>
</feature>
<organism evidence="2 3">
    <name type="scientific">Flexivirga alba</name>
    <dbReference type="NCBI Taxonomy" id="702742"/>
    <lineage>
        <taxon>Bacteria</taxon>
        <taxon>Bacillati</taxon>
        <taxon>Actinomycetota</taxon>
        <taxon>Actinomycetes</taxon>
        <taxon>Micrococcales</taxon>
        <taxon>Dermacoccaceae</taxon>
        <taxon>Flexivirga</taxon>
    </lineage>
</organism>
<accession>A0ABW2ACU9</accession>
<evidence type="ECO:0000313" key="3">
    <source>
        <dbReference type="Proteomes" id="UP001596298"/>
    </source>
</evidence>
<name>A0ABW2ACU9_9MICO</name>
<protein>
    <submittedName>
        <fullName evidence="2">Uncharacterized protein</fullName>
    </submittedName>
</protein>
<proteinExistence type="predicted"/>
<reference evidence="3" key="1">
    <citation type="journal article" date="2019" name="Int. J. Syst. Evol. Microbiol.">
        <title>The Global Catalogue of Microorganisms (GCM) 10K type strain sequencing project: providing services to taxonomists for standard genome sequencing and annotation.</title>
        <authorList>
            <consortium name="The Broad Institute Genomics Platform"/>
            <consortium name="The Broad Institute Genome Sequencing Center for Infectious Disease"/>
            <person name="Wu L."/>
            <person name="Ma J."/>
        </authorList>
    </citation>
    <scope>NUCLEOTIDE SEQUENCE [LARGE SCALE GENOMIC DNA]</scope>
    <source>
        <strain evidence="3">CCUG 58127</strain>
    </source>
</reference>
<sequence length="230" mass="25504">MEFRGVLPEDAPDPRIKQRRRLREMPVPVVGLAGQPSLEDTDLLSFIGVSDDAGYAELCVSVTYTLLRNPADRSDPVNLAELDEKQRAAIVAVPPRPRPAWLIEEVQRRRYPQLREAVRTSWSRARAGQVDLAQRLADHANDVLNNHYRQPTGPEMRWASYVNGAEVRRSGTVLVDGVSIATVEIDTDSLVYAVGARTGPHTVVTAVLPRSELKYLDIAFTTRSTKGPPS</sequence>
<dbReference type="Proteomes" id="UP001596298">
    <property type="component" value="Unassembled WGS sequence"/>
</dbReference>
<dbReference type="EMBL" id="JBHSWH010000001">
    <property type="protein sequence ID" value="MFC6704601.1"/>
    <property type="molecule type" value="Genomic_DNA"/>
</dbReference>
<evidence type="ECO:0000313" key="2">
    <source>
        <dbReference type="EMBL" id="MFC6704601.1"/>
    </source>
</evidence>